<dbReference type="Pfam" id="PF05239">
    <property type="entry name" value="PRC"/>
    <property type="match status" value="1"/>
</dbReference>
<dbReference type="InterPro" id="IPR011033">
    <property type="entry name" value="PRC_barrel-like_sf"/>
</dbReference>
<name>A0A1G5UVA8_9EURY</name>
<evidence type="ECO:0000259" key="1">
    <source>
        <dbReference type="Pfam" id="PF05239"/>
    </source>
</evidence>
<dbReference type="EMBL" id="FMXB01000001">
    <property type="protein sequence ID" value="SDA37564.1"/>
    <property type="molecule type" value="Genomic_DNA"/>
</dbReference>
<protein>
    <submittedName>
        <fullName evidence="2">Sporulation protein YlmC, PRC-barrel domain family</fullName>
    </submittedName>
</protein>
<evidence type="ECO:0000313" key="2">
    <source>
        <dbReference type="EMBL" id="SDA37564.1"/>
    </source>
</evidence>
<dbReference type="SUPFAM" id="SSF50346">
    <property type="entry name" value="PRC-barrel domain"/>
    <property type="match status" value="1"/>
</dbReference>
<proteinExistence type="predicted"/>
<dbReference type="AlphaFoldDB" id="A0A1G5UVA8"/>
<gene>
    <name evidence="2" type="ORF">SAMN02910315_00137</name>
</gene>
<dbReference type="OrthoDB" id="68960at2157"/>
<dbReference type="RefSeq" id="WP_149730790.1">
    <property type="nucleotide sequence ID" value="NZ_FMXB01000001.1"/>
</dbReference>
<accession>A0A1G5UVA8</accession>
<keyword evidence="3" id="KW-1185">Reference proteome</keyword>
<dbReference type="STRING" id="230361.sm9_1751"/>
<evidence type="ECO:0000313" key="3">
    <source>
        <dbReference type="Proteomes" id="UP000323439"/>
    </source>
</evidence>
<feature type="domain" description="PRC-barrel" evidence="1">
    <location>
        <begin position="3"/>
        <end position="73"/>
    </location>
</feature>
<organism evidence="2 3">
    <name type="scientific">Methanobrevibacter millerae</name>
    <dbReference type="NCBI Taxonomy" id="230361"/>
    <lineage>
        <taxon>Archaea</taxon>
        <taxon>Methanobacteriati</taxon>
        <taxon>Methanobacteriota</taxon>
        <taxon>Methanomada group</taxon>
        <taxon>Methanobacteria</taxon>
        <taxon>Methanobacteriales</taxon>
        <taxon>Methanobacteriaceae</taxon>
        <taxon>Methanobrevibacter</taxon>
    </lineage>
</organism>
<reference evidence="2 3" key="1">
    <citation type="submission" date="2016-10" db="EMBL/GenBank/DDBJ databases">
        <authorList>
            <person name="Varghese N."/>
            <person name="Submissions S."/>
        </authorList>
    </citation>
    <scope>NUCLEOTIDE SEQUENCE [LARGE SCALE GENOMIC DNA]</scope>
    <source>
        <strain evidence="2 3">DSM 16643</strain>
    </source>
</reference>
<dbReference type="Proteomes" id="UP000323439">
    <property type="component" value="Unassembled WGS sequence"/>
</dbReference>
<dbReference type="Gene3D" id="2.30.30.240">
    <property type="entry name" value="PRC-barrel domain"/>
    <property type="match status" value="1"/>
</dbReference>
<sequence>MRMKELVNKEVLDGNIRIIGKVQEIIFDEDTFEITDLVVKKIGISEQIRDSENVIPVELVKAIGDKVLLKSDDDI</sequence>
<dbReference type="InterPro" id="IPR027275">
    <property type="entry name" value="PRC-brl_dom"/>
</dbReference>